<dbReference type="EMBL" id="KZ308946">
    <property type="protein sequence ID" value="KAG8235764.1"/>
    <property type="molecule type" value="Genomic_DNA"/>
</dbReference>
<comment type="caution">
    <text evidence="3">The sequence shown here is derived from an EMBL/GenBank/DDBJ whole genome shotgun (WGS) entry which is preliminary data.</text>
</comment>
<protein>
    <recommendedName>
        <fullName evidence="5">Nucleic-acid-binding protein from mobile element jockey</fullName>
    </recommendedName>
</protein>
<evidence type="ECO:0000313" key="3">
    <source>
        <dbReference type="EMBL" id="KAG8235764.1"/>
    </source>
</evidence>
<sequence length="632" mass="69487">MKCAHRCQLPSSGSLYCKRGGPTESSKEQSEDFQLISLRDGWKYRIDCFFRSRPSGVSYFSLLFLVITVVQALAARLKLMYSGNGPDSLLFFNSVVFNPWRLVMNPKAPNIPISRDHNDVAHLRRSHSLSGGKHPTNDAFNYLNSLLDTVKSSENNHSSDPLPWDAEIRRVANSGNDGISNCLTAAVQVKPIDLNKSDVSSKSIKNPLGSSGEAARRKSTGKSTGKSNTKNSPDLFKKKTTAGAASESQSNDKKGKKNKIKEKNCAETSANVNNVPPAPPVTMGYFNKEISARSLNMSGGQCSILGRRSAPQPHEETINFGARALARVDGSRLVTRSQNRVIVGRLNEAAAAPFNSRHQPPPALDGTMPQIELNNEEIADKLLNIRHICGFIVKIEKFKPAKGPPQCQRCQKFGHVDKACKMPAACVKCGLGHLTRECSKPANEKAKCVNCQGEHPASYRGCPFYQTLKNKIKLLKEKARLKLNPNRIANSNFELAETNFPSNSTRSYAQAASELTSAETERVNDPISKEIERLRQSLPATAESNPPARRPAANALNHINTPVSIWEFNNSAPPPAPSSSAFPPTSAPPAADWRFKLQNWLFQLISLIARDNLTKEAFVEYVLDSTNRIIDE</sequence>
<accession>A0A8K0KIA1</accession>
<dbReference type="GO" id="GO:0008270">
    <property type="term" value="F:zinc ion binding"/>
    <property type="evidence" value="ECO:0007669"/>
    <property type="project" value="InterPro"/>
</dbReference>
<evidence type="ECO:0008006" key="5">
    <source>
        <dbReference type="Google" id="ProtNLM"/>
    </source>
</evidence>
<dbReference type="SUPFAM" id="SSF57756">
    <property type="entry name" value="Retrovirus zinc finger-like domains"/>
    <property type="match status" value="1"/>
</dbReference>
<dbReference type="PANTHER" id="PTHR33273">
    <property type="entry name" value="DOMAIN-CONTAINING PROTEIN, PUTATIVE-RELATED"/>
    <property type="match status" value="1"/>
</dbReference>
<dbReference type="GO" id="GO:0003676">
    <property type="term" value="F:nucleic acid binding"/>
    <property type="evidence" value="ECO:0007669"/>
    <property type="project" value="InterPro"/>
</dbReference>
<feature type="region of interest" description="Disordered" evidence="1">
    <location>
        <begin position="198"/>
        <end position="275"/>
    </location>
</feature>
<evidence type="ECO:0000256" key="1">
    <source>
        <dbReference type="SAM" id="MobiDB-lite"/>
    </source>
</evidence>
<feature type="compositionally biased region" description="Polar residues" evidence="1">
    <location>
        <begin position="221"/>
        <end position="232"/>
    </location>
</feature>
<evidence type="ECO:0000313" key="4">
    <source>
        <dbReference type="Proteomes" id="UP000792457"/>
    </source>
</evidence>
<feature type="region of interest" description="Disordered" evidence="1">
    <location>
        <begin position="567"/>
        <end position="587"/>
    </location>
</feature>
<keyword evidence="2" id="KW-0812">Transmembrane</keyword>
<dbReference type="AlphaFoldDB" id="A0A8K0KIA1"/>
<feature type="compositionally biased region" description="Polar residues" evidence="1">
    <location>
        <begin position="506"/>
        <end position="518"/>
    </location>
</feature>
<reference evidence="3" key="1">
    <citation type="submission" date="2013-04" db="EMBL/GenBank/DDBJ databases">
        <authorList>
            <person name="Qu J."/>
            <person name="Murali S.C."/>
            <person name="Bandaranaike D."/>
            <person name="Bellair M."/>
            <person name="Blankenburg K."/>
            <person name="Chao H."/>
            <person name="Dinh H."/>
            <person name="Doddapaneni H."/>
            <person name="Downs B."/>
            <person name="Dugan-Rocha S."/>
            <person name="Elkadiri S."/>
            <person name="Gnanaolivu R.D."/>
            <person name="Hernandez B."/>
            <person name="Javaid M."/>
            <person name="Jayaseelan J.C."/>
            <person name="Lee S."/>
            <person name="Li M."/>
            <person name="Ming W."/>
            <person name="Munidasa M."/>
            <person name="Muniz J."/>
            <person name="Nguyen L."/>
            <person name="Ongeri F."/>
            <person name="Osuji N."/>
            <person name="Pu L.-L."/>
            <person name="Puazo M."/>
            <person name="Qu C."/>
            <person name="Quiroz J."/>
            <person name="Raj R."/>
            <person name="Weissenberger G."/>
            <person name="Xin Y."/>
            <person name="Zou X."/>
            <person name="Han Y."/>
            <person name="Richards S."/>
            <person name="Worley K."/>
            <person name="Muzny D."/>
            <person name="Gibbs R."/>
        </authorList>
    </citation>
    <scope>NUCLEOTIDE SEQUENCE</scope>
    <source>
        <strain evidence="3">Sampled in the wild</strain>
    </source>
</reference>
<gene>
    <name evidence="3" type="ORF">J437_LFUL015386</name>
</gene>
<dbReference type="Proteomes" id="UP000792457">
    <property type="component" value="Unassembled WGS sequence"/>
</dbReference>
<keyword evidence="4" id="KW-1185">Reference proteome</keyword>
<dbReference type="InterPro" id="IPR036875">
    <property type="entry name" value="Znf_CCHC_sf"/>
</dbReference>
<evidence type="ECO:0000256" key="2">
    <source>
        <dbReference type="SAM" id="Phobius"/>
    </source>
</evidence>
<organism evidence="3 4">
    <name type="scientific">Ladona fulva</name>
    <name type="common">Scarce chaser dragonfly</name>
    <name type="synonym">Libellula fulva</name>
    <dbReference type="NCBI Taxonomy" id="123851"/>
    <lineage>
        <taxon>Eukaryota</taxon>
        <taxon>Metazoa</taxon>
        <taxon>Ecdysozoa</taxon>
        <taxon>Arthropoda</taxon>
        <taxon>Hexapoda</taxon>
        <taxon>Insecta</taxon>
        <taxon>Pterygota</taxon>
        <taxon>Palaeoptera</taxon>
        <taxon>Odonata</taxon>
        <taxon>Epiprocta</taxon>
        <taxon>Anisoptera</taxon>
        <taxon>Libelluloidea</taxon>
        <taxon>Libellulidae</taxon>
        <taxon>Ladona</taxon>
    </lineage>
</organism>
<feature type="transmembrane region" description="Helical" evidence="2">
    <location>
        <begin position="57"/>
        <end position="75"/>
    </location>
</feature>
<dbReference type="PANTHER" id="PTHR33273:SF2">
    <property type="entry name" value="ENDONUCLEASE_EXONUCLEASE_PHOSPHATASE DOMAIN-CONTAINING PROTEIN"/>
    <property type="match status" value="1"/>
</dbReference>
<keyword evidence="2" id="KW-0472">Membrane</keyword>
<proteinExistence type="predicted"/>
<dbReference type="OrthoDB" id="10035396at2759"/>
<feature type="compositionally biased region" description="Low complexity" evidence="1">
    <location>
        <begin position="578"/>
        <end position="587"/>
    </location>
</feature>
<feature type="region of interest" description="Disordered" evidence="1">
    <location>
        <begin position="506"/>
        <end position="527"/>
    </location>
</feature>
<name>A0A8K0KIA1_LADFU</name>
<dbReference type="Gene3D" id="4.10.60.10">
    <property type="entry name" value="Zinc finger, CCHC-type"/>
    <property type="match status" value="1"/>
</dbReference>
<reference evidence="3" key="2">
    <citation type="submission" date="2017-10" db="EMBL/GenBank/DDBJ databases">
        <title>Ladona fulva Genome sequencing and assembly.</title>
        <authorList>
            <person name="Murali S."/>
            <person name="Richards S."/>
            <person name="Bandaranaike D."/>
            <person name="Bellair M."/>
            <person name="Blankenburg K."/>
            <person name="Chao H."/>
            <person name="Dinh H."/>
            <person name="Doddapaneni H."/>
            <person name="Dugan-Rocha S."/>
            <person name="Elkadiri S."/>
            <person name="Gnanaolivu R."/>
            <person name="Hernandez B."/>
            <person name="Skinner E."/>
            <person name="Javaid M."/>
            <person name="Lee S."/>
            <person name="Li M."/>
            <person name="Ming W."/>
            <person name="Munidasa M."/>
            <person name="Muniz J."/>
            <person name="Nguyen L."/>
            <person name="Hughes D."/>
            <person name="Osuji N."/>
            <person name="Pu L.-L."/>
            <person name="Puazo M."/>
            <person name="Qu C."/>
            <person name="Quiroz J."/>
            <person name="Raj R."/>
            <person name="Weissenberger G."/>
            <person name="Xin Y."/>
            <person name="Zou X."/>
            <person name="Han Y."/>
            <person name="Worley K."/>
            <person name="Muzny D."/>
            <person name="Gibbs R."/>
        </authorList>
    </citation>
    <scope>NUCLEOTIDE SEQUENCE</scope>
    <source>
        <strain evidence="3">Sampled in the wild</strain>
    </source>
</reference>
<keyword evidence="2" id="KW-1133">Transmembrane helix</keyword>